<dbReference type="InterPro" id="IPR029063">
    <property type="entry name" value="SAM-dependent_MTases_sf"/>
</dbReference>
<name>A0A7L5BZ89_9RHOB</name>
<evidence type="ECO:0000259" key="1">
    <source>
        <dbReference type="Pfam" id="PF05050"/>
    </source>
</evidence>
<dbReference type="Gene3D" id="3.40.50.150">
    <property type="entry name" value="Vaccinia Virus protein VP39"/>
    <property type="match status" value="1"/>
</dbReference>
<dbReference type="KEGG" id="hdh:G5B40_06910"/>
<keyword evidence="2" id="KW-0489">Methyltransferase</keyword>
<evidence type="ECO:0000313" key="2">
    <source>
        <dbReference type="EMBL" id="QIE55204.1"/>
    </source>
</evidence>
<dbReference type="Proteomes" id="UP000503336">
    <property type="component" value="Chromosome"/>
</dbReference>
<dbReference type="InterPro" id="IPR006342">
    <property type="entry name" value="FkbM_mtfrase"/>
</dbReference>
<feature type="domain" description="Methyltransferase FkbM" evidence="1">
    <location>
        <begin position="77"/>
        <end position="216"/>
    </location>
</feature>
<dbReference type="GO" id="GO:0032259">
    <property type="term" value="P:methylation"/>
    <property type="evidence" value="ECO:0007669"/>
    <property type="project" value="UniProtKB-KW"/>
</dbReference>
<dbReference type="GO" id="GO:0008168">
    <property type="term" value="F:methyltransferase activity"/>
    <property type="evidence" value="ECO:0007669"/>
    <property type="project" value="UniProtKB-KW"/>
</dbReference>
<dbReference type="NCBIfam" id="TIGR01444">
    <property type="entry name" value="fkbM_fam"/>
    <property type="match status" value="1"/>
</dbReference>
<dbReference type="AlphaFoldDB" id="A0A7L5BZ89"/>
<dbReference type="SUPFAM" id="SSF53335">
    <property type="entry name" value="S-adenosyl-L-methionine-dependent methyltransferases"/>
    <property type="match status" value="1"/>
</dbReference>
<protein>
    <submittedName>
        <fullName evidence="2">FkbM family methyltransferase</fullName>
    </submittedName>
</protein>
<organism evidence="2 3">
    <name type="scientific">Pikeienuella piscinae</name>
    <dbReference type="NCBI Taxonomy" id="2748098"/>
    <lineage>
        <taxon>Bacteria</taxon>
        <taxon>Pseudomonadati</taxon>
        <taxon>Pseudomonadota</taxon>
        <taxon>Alphaproteobacteria</taxon>
        <taxon>Rhodobacterales</taxon>
        <taxon>Paracoccaceae</taxon>
        <taxon>Pikeienuella</taxon>
    </lineage>
</organism>
<dbReference type="Pfam" id="PF05050">
    <property type="entry name" value="Methyltransf_21"/>
    <property type="match status" value="1"/>
</dbReference>
<dbReference type="RefSeq" id="WP_165096732.1">
    <property type="nucleotide sequence ID" value="NZ_CP049056.1"/>
</dbReference>
<dbReference type="EMBL" id="CP049056">
    <property type="protein sequence ID" value="QIE55204.1"/>
    <property type="molecule type" value="Genomic_DNA"/>
</dbReference>
<proteinExistence type="predicted"/>
<evidence type="ECO:0000313" key="3">
    <source>
        <dbReference type="Proteomes" id="UP000503336"/>
    </source>
</evidence>
<sequence length="239" mass="26557">MSNSADAPDHDRTSIIECRGVRIRNDPKIITHRVRISLEKQRYEQDEAARLDRIIAPGERILELGAGLGFISSLCARDERTEAVLCFEANPELIEFIRETHALNGVAATVENAVLTTAPGPARVNFYLRDTFWGSSLAPDASPYRRVVSVPLRRFDKVAERFRPSFIICDIEGAEVDLFANARLNGVSKVLVEIHTAVTGRRGVARLFAAMAAQGFVYDEKLSRGSVILFVRPDHPLIS</sequence>
<reference evidence="2 3" key="1">
    <citation type="submission" date="2020-02" db="EMBL/GenBank/DDBJ databases">
        <title>complete genome sequence of Rhodobacteraceae bacterium.</title>
        <authorList>
            <person name="Park J."/>
            <person name="Kim Y.-S."/>
            <person name="Kim K.-H."/>
        </authorList>
    </citation>
    <scope>NUCLEOTIDE SEQUENCE [LARGE SCALE GENOMIC DNA]</scope>
    <source>
        <strain evidence="2 3">RR4-56</strain>
    </source>
</reference>
<keyword evidence="2" id="KW-0808">Transferase</keyword>
<keyword evidence="3" id="KW-1185">Reference proteome</keyword>
<accession>A0A7L5BZ89</accession>
<gene>
    <name evidence="2" type="ORF">G5B40_06910</name>
</gene>